<dbReference type="PROSITE" id="PS50850">
    <property type="entry name" value="MFS"/>
    <property type="match status" value="1"/>
</dbReference>
<protein>
    <recommendedName>
        <fullName evidence="8">Major facilitator superfamily (MFS) profile domain-containing protein</fullName>
    </recommendedName>
</protein>
<keyword evidence="4 7" id="KW-1133">Transmembrane helix</keyword>
<evidence type="ECO:0000313" key="9">
    <source>
        <dbReference type="EMBL" id="KAK5953854.1"/>
    </source>
</evidence>
<feature type="transmembrane region" description="Helical" evidence="7">
    <location>
        <begin position="51"/>
        <end position="69"/>
    </location>
</feature>
<dbReference type="EMBL" id="JAKLMC020000010">
    <property type="protein sequence ID" value="KAK5953854.1"/>
    <property type="molecule type" value="Genomic_DNA"/>
</dbReference>
<sequence length="497" mass="55376">MAIPDQKDGSLESQPAPDHLKDDVQGKVTLPSDFVPATPEEEAAVIRKLDWHLLPFVFLLYMLAVLDRSNLGNARLAGMEDDIDLSGYRYNWLGTIFYIAYICSQWTLIGWKKFPPHRYCAFTVFFWGFVATIQATAFNWRGLMVCRFFLGVAEAMFGPGVPLYLTFFYPRAKVGFRHGVFVAGSAMANCYGGVLAYGLSHIKNSIAPWKLLFIIEGIPTVLLAAVTWYWLPDNIQTTRFLNEREKQLASVFVSRNQQADPSGKGGFSWKECLLAFKEPKSLLPGLMYFGFNVSFGSLPLFVPTIISQMGSFTRVEANGLSAPPYFLAFFSILLVTWLSDRFGVRGPFVVLCSLVASVGFILQATTTGVVPRYVGVFLSIQIFIGVPLTLAWVASMHSTDSKRAGANAIMYTIGQCGPLLGTNVFPDSENPYFRKGMWISAAMCLMCAGIAIVLSTILIAENKKMEREGLIPRKGEEKVEQDAADETRAVPRYRYIW</sequence>
<dbReference type="GO" id="GO:0022857">
    <property type="term" value="F:transmembrane transporter activity"/>
    <property type="evidence" value="ECO:0007669"/>
    <property type="project" value="InterPro"/>
</dbReference>
<evidence type="ECO:0000259" key="8">
    <source>
        <dbReference type="PROSITE" id="PS50850"/>
    </source>
</evidence>
<feature type="transmembrane region" description="Helical" evidence="7">
    <location>
        <begin position="374"/>
        <end position="394"/>
    </location>
</feature>
<comment type="caution">
    <text evidence="9">The sequence shown here is derived from an EMBL/GenBank/DDBJ whole genome shotgun (WGS) entry which is preliminary data.</text>
</comment>
<feature type="domain" description="Major facilitator superfamily (MFS) profile" evidence="8">
    <location>
        <begin position="53"/>
        <end position="463"/>
    </location>
</feature>
<dbReference type="SUPFAM" id="SSF103473">
    <property type="entry name" value="MFS general substrate transporter"/>
    <property type="match status" value="1"/>
</dbReference>
<dbReference type="Proteomes" id="UP001316803">
    <property type="component" value="Unassembled WGS sequence"/>
</dbReference>
<evidence type="ECO:0000256" key="4">
    <source>
        <dbReference type="ARBA" id="ARBA00022989"/>
    </source>
</evidence>
<dbReference type="Pfam" id="PF07690">
    <property type="entry name" value="MFS_1"/>
    <property type="match status" value="1"/>
</dbReference>
<reference evidence="9 10" key="1">
    <citation type="submission" date="2022-12" db="EMBL/GenBank/DDBJ databases">
        <title>Genomic features and morphological characterization of a novel Knufia sp. strain isolated from spacecraft assembly facility.</title>
        <authorList>
            <person name="Teixeira M."/>
            <person name="Chander A.M."/>
            <person name="Stajich J.E."/>
            <person name="Venkateswaran K."/>
        </authorList>
    </citation>
    <scope>NUCLEOTIDE SEQUENCE [LARGE SCALE GENOMIC DNA]</scope>
    <source>
        <strain evidence="9 10">FJI-L2-BK-P2</strain>
    </source>
</reference>
<evidence type="ECO:0000256" key="5">
    <source>
        <dbReference type="ARBA" id="ARBA00023136"/>
    </source>
</evidence>
<feature type="transmembrane region" description="Helical" evidence="7">
    <location>
        <begin position="147"/>
        <end position="167"/>
    </location>
</feature>
<dbReference type="Gene3D" id="1.20.1250.20">
    <property type="entry name" value="MFS general substrate transporter like domains"/>
    <property type="match status" value="2"/>
</dbReference>
<evidence type="ECO:0000256" key="7">
    <source>
        <dbReference type="SAM" id="Phobius"/>
    </source>
</evidence>
<feature type="region of interest" description="Disordered" evidence="6">
    <location>
        <begin position="1"/>
        <end position="24"/>
    </location>
</feature>
<dbReference type="PANTHER" id="PTHR43791:SF36">
    <property type="entry name" value="TRANSPORTER, PUTATIVE (AFU_ORTHOLOGUE AFUA_6G08340)-RELATED"/>
    <property type="match status" value="1"/>
</dbReference>
<gene>
    <name evidence="9" type="ORF">OHC33_005124</name>
</gene>
<name>A0AAN8I606_9EURO</name>
<feature type="compositionally biased region" description="Basic and acidic residues" evidence="6">
    <location>
        <begin position="1"/>
        <end position="10"/>
    </location>
</feature>
<keyword evidence="10" id="KW-1185">Reference proteome</keyword>
<accession>A0AAN8I606</accession>
<dbReference type="AlphaFoldDB" id="A0AAN8I606"/>
<evidence type="ECO:0000256" key="3">
    <source>
        <dbReference type="ARBA" id="ARBA00022692"/>
    </source>
</evidence>
<keyword evidence="3 7" id="KW-0812">Transmembrane</keyword>
<organism evidence="9 10">
    <name type="scientific">Knufia fluminis</name>
    <dbReference type="NCBI Taxonomy" id="191047"/>
    <lineage>
        <taxon>Eukaryota</taxon>
        <taxon>Fungi</taxon>
        <taxon>Dikarya</taxon>
        <taxon>Ascomycota</taxon>
        <taxon>Pezizomycotina</taxon>
        <taxon>Eurotiomycetes</taxon>
        <taxon>Chaetothyriomycetidae</taxon>
        <taxon>Chaetothyriales</taxon>
        <taxon>Trichomeriaceae</taxon>
        <taxon>Knufia</taxon>
    </lineage>
</organism>
<feature type="transmembrane region" description="Helical" evidence="7">
    <location>
        <begin position="437"/>
        <end position="460"/>
    </location>
</feature>
<dbReference type="InterPro" id="IPR036259">
    <property type="entry name" value="MFS_trans_sf"/>
</dbReference>
<dbReference type="InterPro" id="IPR020846">
    <property type="entry name" value="MFS_dom"/>
</dbReference>
<keyword evidence="5 7" id="KW-0472">Membrane</keyword>
<feature type="transmembrane region" description="Helical" evidence="7">
    <location>
        <begin position="179"/>
        <end position="199"/>
    </location>
</feature>
<dbReference type="PANTHER" id="PTHR43791">
    <property type="entry name" value="PERMEASE-RELATED"/>
    <property type="match status" value="1"/>
</dbReference>
<keyword evidence="2" id="KW-0813">Transport</keyword>
<feature type="transmembrane region" description="Helical" evidence="7">
    <location>
        <begin position="318"/>
        <end position="338"/>
    </location>
</feature>
<evidence type="ECO:0000256" key="1">
    <source>
        <dbReference type="ARBA" id="ARBA00004141"/>
    </source>
</evidence>
<feature type="transmembrane region" description="Helical" evidence="7">
    <location>
        <begin position="344"/>
        <end position="362"/>
    </location>
</feature>
<evidence type="ECO:0000256" key="2">
    <source>
        <dbReference type="ARBA" id="ARBA00022448"/>
    </source>
</evidence>
<comment type="subcellular location">
    <subcellularLocation>
        <location evidence="1">Membrane</location>
        <topology evidence="1">Multi-pass membrane protein</topology>
    </subcellularLocation>
</comment>
<feature type="transmembrane region" description="Helical" evidence="7">
    <location>
        <begin position="286"/>
        <end position="306"/>
    </location>
</feature>
<feature type="transmembrane region" description="Helical" evidence="7">
    <location>
        <begin position="90"/>
        <end position="109"/>
    </location>
</feature>
<evidence type="ECO:0000256" key="6">
    <source>
        <dbReference type="SAM" id="MobiDB-lite"/>
    </source>
</evidence>
<dbReference type="GO" id="GO:0016020">
    <property type="term" value="C:membrane"/>
    <property type="evidence" value="ECO:0007669"/>
    <property type="project" value="UniProtKB-SubCell"/>
</dbReference>
<dbReference type="FunFam" id="1.20.1250.20:FF:000013">
    <property type="entry name" value="MFS general substrate transporter"/>
    <property type="match status" value="1"/>
</dbReference>
<proteinExistence type="predicted"/>
<feature type="transmembrane region" description="Helical" evidence="7">
    <location>
        <begin position="121"/>
        <end position="140"/>
    </location>
</feature>
<evidence type="ECO:0000313" key="10">
    <source>
        <dbReference type="Proteomes" id="UP001316803"/>
    </source>
</evidence>
<dbReference type="FunFam" id="1.20.1250.20:FF:000018">
    <property type="entry name" value="MFS transporter permease"/>
    <property type="match status" value="1"/>
</dbReference>
<feature type="transmembrane region" description="Helical" evidence="7">
    <location>
        <begin position="211"/>
        <end position="231"/>
    </location>
</feature>
<dbReference type="InterPro" id="IPR011701">
    <property type="entry name" value="MFS"/>
</dbReference>